<keyword evidence="5 8" id="KW-0378">Hydrolase</keyword>
<dbReference type="Proteomes" id="UP000825935">
    <property type="component" value="Chromosome 21"/>
</dbReference>
<dbReference type="GO" id="GO:0042973">
    <property type="term" value="F:glucan endo-1,3-beta-D-glucosidase activity"/>
    <property type="evidence" value="ECO:0007669"/>
    <property type="project" value="UniProtKB-EC"/>
</dbReference>
<comment type="caution">
    <text evidence="10">The sequence shown here is derived from an EMBL/GenBank/DDBJ whole genome shotgun (WGS) entry which is preliminary data.</text>
</comment>
<reference evidence="10" key="1">
    <citation type="submission" date="2021-08" db="EMBL/GenBank/DDBJ databases">
        <title>WGS assembly of Ceratopteris richardii.</title>
        <authorList>
            <person name="Marchant D.B."/>
            <person name="Chen G."/>
            <person name="Jenkins J."/>
            <person name="Shu S."/>
            <person name="Leebens-Mack J."/>
            <person name="Grimwood J."/>
            <person name="Schmutz J."/>
            <person name="Soltis P."/>
            <person name="Soltis D."/>
            <person name="Chen Z.-H."/>
        </authorList>
    </citation>
    <scope>NUCLEOTIDE SEQUENCE</scope>
    <source>
        <strain evidence="10">Whitten #5841</strain>
        <tissue evidence="10">Leaf</tissue>
    </source>
</reference>
<evidence type="ECO:0000256" key="6">
    <source>
        <dbReference type="ARBA" id="ARBA00023295"/>
    </source>
</evidence>
<dbReference type="FunFam" id="3.20.20.80:FF:000005">
    <property type="entry name" value="Glucan endo-1,3-beta-glucosidase 14"/>
    <property type="match status" value="1"/>
</dbReference>
<evidence type="ECO:0000256" key="8">
    <source>
        <dbReference type="RuleBase" id="RU004336"/>
    </source>
</evidence>
<dbReference type="EMBL" id="CM035426">
    <property type="protein sequence ID" value="KAH7314615.1"/>
    <property type="molecule type" value="Genomic_DNA"/>
</dbReference>
<comment type="catalytic activity">
    <reaction evidence="1">
        <text>Hydrolysis of (1-&gt;3)-beta-D-glucosidic linkages in (1-&gt;3)-beta-D-glucans.</text>
        <dbReference type="EC" id="3.2.1.39"/>
    </reaction>
</comment>
<name>A0A8T2S7H0_CERRI</name>
<dbReference type="Pfam" id="PF00332">
    <property type="entry name" value="Glyco_hydro_17"/>
    <property type="match status" value="1"/>
</dbReference>
<protein>
    <recommendedName>
        <fullName evidence="3">glucan endo-1,3-beta-D-glucosidase</fullName>
        <ecNumber evidence="3">3.2.1.39</ecNumber>
    </recommendedName>
</protein>
<keyword evidence="6 8" id="KW-0326">Glycosidase</keyword>
<dbReference type="SUPFAM" id="SSF51445">
    <property type="entry name" value="(Trans)glycosidases"/>
    <property type="match status" value="1"/>
</dbReference>
<evidence type="ECO:0000256" key="7">
    <source>
        <dbReference type="RuleBase" id="RU004335"/>
    </source>
</evidence>
<evidence type="ECO:0000256" key="3">
    <source>
        <dbReference type="ARBA" id="ARBA00012780"/>
    </source>
</evidence>
<dbReference type="PANTHER" id="PTHR32227">
    <property type="entry name" value="GLUCAN ENDO-1,3-BETA-GLUCOSIDASE BG1-RELATED-RELATED"/>
    <property type="match status" value="1"/>
</dbReference>
<dbReference type="InterPro" id="IPR017853">
    <property type="entry name" value="GH"/>
</dbReference>
<evidence type="ECO:0000256" key="9">
    <source>
        <dbReference type="SAM" id="SignalP"/>
    </source>
</evidence>
<feature type="chain" id="PRO_5035832019" description="glucan endo-1,3-beta-D-glucosidase" evidence="9">
    <location>
        <begin position="34"/>
        <end position="421"/>
    </location>
</feature>
<dbReference type="Gene3D" id="3.20.20.80">
    <property type="entry name" value="Glycosidases"/>
    <property type="match status" value="1"/>
</dbReference>
<evidence type="ECO:0000256" key="1">
    <source>
        <dbReference type="ARBA" id="ARBA00000382"/>
    </source>
</evidence>
<gene>
    <name evidence="10" type="ORF">KP509_21G010800</name>
</gene>
<keyword evidence="11" id="KW-1185">Reference proteome</keyword>
<dbReference type="OMA" id="HQLACIG"/>
<dbReference type="InterPro" id="IPR044965">
    <property type="entry name" value="Glyco_hydro_17_plant"/>
</dbReference>
<evidence type="ECO:0000313" key="11">
    <source>
        <dbReference type="Proteomes" id="UP000825935"/>
    </source>
</evidence>
<dbReference type="EC" id="3.2.1.39" evidence="3"/>
<dbReference type="OrthoDB" id="1938138at2759"/>
<evidence type="ECO:0000313" key="10">
    <source>
        <dbReference type="EMBL" id="KAH7314615.1"/>
    </source>
</evidence>
<evidence type="ECO:0000256" key="4">
    <source>
        <dbReference type="ARBA" id="ARBA00022729"/>
    </source>
</evidence>
<dbReference type="AlphaFoldDB" id="A0A8T2S7H0"/>
<keyword evidence="4 9" id="KW-0732">Signal</keyword>
<organism evidence="10 11">
    <name type="scientific">Ceratopteris richardii</name>
    <name type="common">Triangle waterfern</name>
    <dbReference type="NCBI Taxonomy" id="49495"/>
    <lineage>
        <taxon>Eukaryota</taxon>
        <taxon>Viridiplantae</taxon>
        <taxon>Streptophyta</taxon>
        <taxon>Embryophyta</taxon>
        <taxon>Tracheophyta</taxon>
        <taxon>Polypodiopsida</taxon>
        <taxon>Polypodiidae</taxon>
        <taxon>Polypodiales</taxon>
        <taxon>Pteridineae</taxon>
        <taxon>Pteridaceae</taxon>
        <taxon>Parkerioideae</taxon>
        <taxon>Ceratopteris</taxon>
    </lineage>
</organism>
<evidence type="ECO:0000256" key="5">
    <source>
        <dbReference type="ARBA" id="ARBA00022801"/>
    </source>
</evidence>
<dbReference type="PROSITE" id="PS00587">
    <property type="entry name" value="GLYCOSYL_HYDROL_F17"/>
    <property type="match status" value="1"/>
</dbReference>
<evidence type="ECO:0000256" key="2">
    <source>
        <dbReference type="ARBA" id="ARBA00008773"/>
    </source>
</evidence>
<feature type="signal peptide" evidence="9">
    <location>
        <begin position="1"/>
        <end position="33"/>
    </location>
</feature>
<dbReference type="GO" id="GO:0005975">
    <property type="term" value="P:carbohydrate metabolic process"/>
    <property type="evidence" value="ECO:0007669"/>
    <property type="project" value="InterPro"/>
</dbReference>
<comment type="similarity">
    <text evidence="2 7">Belongs to the glycosyl hydrolase 17 family.</text>
</comment>
<accession>A0A8T2S7H0</accession>
<sequence>MTGSTAMGGSSLLPFRFTVIATLIVVSLSGAEAGIGINYGTLGDNLPSPTQVASFLKAASETPISISKVKLFNPDAAILSAFANTGIDIVIGMSTAELIEIGVHGSASLAMQWVKDNVVPYVPATKIVAIAAGNEVVGTHDKALIGHMVPAMQNLHEALSSLNLTAPIQVSSPFSLGILHSSVPPSSATFKKPSLMAPFLSFLATTGSPFMANVYPFFAYTADPSPFTLDYALFNSSVGYTDPLTNLHYTGMFDAQLDAVYAAMAHMNFTNISIMVSETGWPSAGDPSQVGVNALNAQTYVNNLIKHVLSDKGTPLRPHQPLDAYIFSLFNEDLKPGPTSERHYGLFRTDFSPVYSTILSDSALLIDTSPSHNASLASKLAPTPAPPLEPGSPSPPSFSSRLVPAYFLTLPFLVCTNLLLV</sequence>
<dbReference type="InterPro" id="IPR000490">
    <property type="entry name" value="Glyco_hydro_17"/>
</dbReference>
<proteinExistence type="inferred from homology"/>